<reference evidence="7 8" key="1">
    <citation type="journal article" date="2019" name="Int. J. Syst. Evol. Microbiol.">
        <title>The Global Catalogue of Microorganisms (GCM) 10K type strain sequencing project: providing services to taxonomists for standard genome sequencing and annotation.</title>
        <authorList>
            <consortium name="The Broad Institute Genomics Platform"/>
            <consortium name="The Broad Institute Genome Sequencing Center for Infectious Disease"/>
            <person name="Wu L."/>
            <person name="Ma J."/>
        </authorList>
    </citation>
    <scope>NUCLEOTIDE SEQUENCE [LARGE SCALE GENOMIC DNA]</scope>
    <source>
        <strain evidence="7 8">JCM 3272</strain>
    </source>
</reference>
<dbReference type="PANTHER" id="PTHR43863:SF2">
    <property type="entry name" value="MALTASE-GLUCOAMYLASE"/>
    <property type="match status" value="1"/>
</dbReference>
<feature type="domain" description="Glycosyl hydrolase family 31 C-terminal" evidence="5">
    <location>
        <begin position="629"/>
        <end position="710"/>
    </location>
</feature>
<dbReference type="Proteomes" id="UP001501444">
    <property type="component" value="Unassembled WGS sequence"/>
</dbReference>
<evidence type="ECO:0000313" key="7">
    <source>
        <dbReference type="EMBL" id="GAA2360745.1"/>
    </source>
</evidence>
<keyword evidence="2" id="KW-0326">Glycosidase</keyword>
<dbReference type="InterPro" id="IPR017853">
    <property type="entry name" value="GH"/>
</dbReference>
<dbReference type="Gene3D" id="3.20.20.80">
    <property type="entry name" value="Glycosidases"/>
    <property type="match status" value="1"/>
</dbReference>
<dbReference type="PANTHER" id="PTHR43863">
    <property type="entry name" value="HYDROLASE, PUTATIVE (AFU_ORTHOLOGUE AFUA_1G03140)-RELATED"/>
    <property type="match status" value="1"/>
</dbReference>
<dbReference type="Pfam" id="PF01055">
    <property type="entry name" value="Glyco_hydro_31_2nd"/>
    <property type="match status" value="1"/>
</dbReference>
<keyword evidence="8" id="KW-1185">Reference proteome</keyword>
<dbReference type="Gene3D" id="2.60.40.1760">
    <property type="entry name" value="glycosyl hydrolase (family 31)"/>
    <property type="match status" value="1"/>
</dbReference>
<evidence type="ECO:0000259" key="6">
    <source>
        <dbReference type="Pfam" id="PF21568"/>
    </source>
</evidence>
<evidence type="ECO:0000259" key="3">
    <source>
        <dbReference type="Pfam" id="PF01055"/>
    </source>
</evidence>
<comment type="similarity">
    <text evidence="1 2">Belongs to the glycosyl hydrolase 31 family.</text>
</comment>
<organism evidence="7 8">
    <name type="scientific">Dactylosporangium salmoneum</name>
    <dbReference type="NCBI Taxonomy" id="53361"/>
    <lineage>
        <taxon>Bacteria</taxon>
        <taxon>Bacillati</taxon>
        <taxon>Actinomycetota</taxon>
        <taxon>Actinomycetes</taxon>
        <taxon>Micromonosporales</taxon>
        <taxon>Micromonosporaceae</taxon>
        <taxon>Dactylosporangium</taxon>
    </lineage>
</organism>
<dbReference type="InterPro" id="IPR000322">
    <property type="entry name" value="Glyco_hydro_31_TIM"/>
</dbReference>
<dbReference type="RefSeq" id="WP_344615491.1">
    <property type="nucleotide sequence ID" value="NZ_BAAARV010000049.1"/>
</dbReference>
<feature type="domain" description="1,3-alpha-isomaltosidase-like N-terminal" evidence="6">
    <location>
        <begin position="8"/>
        <end position="104"/>
    </location>
</feature>
<feature type="domain" description="Glycoside hydrolase family 31 N-terminal" evidence="4">
    <location>
        <begin position="147"/>
        <end position="229"/>
    </location>
</feature>
<name>A0ABN3GTW6_9ACTN</name>
<sequence length="724" mass="80299">MIRHRPSGSGHPYQPSIDQRLPVVPLAGEPVNVGVAAAASVTAVRCEWDGGTFDLAREGAATGPTAGAEGHLATAAARRGRGVRWAADSPPLPADRAVRYRFVATDGTRTRRTRWFEASAASWSPAGGTLTTHGTSRIIDGTESWLTGPGGVHRVRFAIRLAEGERVVGFGERFDRLDQRGHALDATVFEQYKGQGAAGRTYLPMPFAHVLGGDGWALHVDTAERTWFDAGDRLWVEADVQDDRLDVRFFDGSPGEILHAWLGLVGRPETLPDWVFRLWASGNEWNTQRRVAAETALHQEHDVPVGVVVIEAWSDESTFVAFRDARYEVHEDGHPHRLADFTFPPHGAWPDPKGMVDELHRAGIRVLLWQIPLAKMRPPPAGQARADAQTMVREGFGVREGEGRPYRNRGWWFPQALMPDFTDPKARDWWLAKRRYLVEEVGIDGFKTDGGEHAWGDDLCYADGSRGVSGNNRYPVHYAAAYGELLRSCGKAPVTFSRAGFTGSQAHGVFWAGDEDSTWEAMRCSLRAGLTAAACGILYWGWDLAGFSGPVPDAELYLRATAVSAFLPIMQYHSEYNHHRTPSRDRTPWNIAAQTGDERVLPVFRRYARLRERLVPYLAEQAARAVETGWPLLRSVCLTDPSDPLAWSHPFEYRLGDDLLVAPVVEPGALTRAAYLPPGRWLDLRTGEAVDGGREVVVPAPLEEIPIWCRYETRERHRSLLAGD</sequence>
<dbReference type="SUPFAM" id="SSF51445">
    <property type="entry name" value="(Trans)glycosidases"/>
    <property type="match status" value="1"/>
</dbReference>
<dbReference type="Pfam" id="PF13802">
    <property type="entry name" value="Gal_mutarotas_2"/>
    <property type="match status" value="1"/>
</dbReference>
<accession>A0ABN3GTW6</accession>
<feature type="domain" description="Glycoside hydrolase family 31 TIM barrel" evidence="3">
    <location>
        <begin position="269"/>
        <end position="619"/>
    </location>
</feature>
<keyword evidence="2" id="KW-0378">Hydrolase</keyword>
<evidence type="ECO:0000259" key="4">
    <source>
        <dbReference type="Pfam" id="PF13802"/>
    </source>
</evidence>
<dbReference type="InterPro" id="IPR025887">
    <property type="entry name" value="Glyco_hydro_31_N_dom"/>
</dbReference>
<dbReference type="Gene3D" id="2.60.40.10">
    <property type="entry name" value="Immunoglobulins"/>
    <property type="match status" value="1"/>
</dbReference>
<proteinExistence type="inferred from homology"/>
<gene>
    <name evidence="7" type="ORF">GCM10010170_055790</name>
</gene>
<dbReference type="CDD" id="cd14752">
    <property type="entry name" value="GH31_N"/>
    <property type="match status" value="1"/>
</dbReference>
<dbReference type="InterPro" id="IPR013780">
    <property type="entry name" value="Glyco_hydro_b"/>
</dbReference>
<dbReference type="CDD" id="cd06597">
    <property type="entry name" value="GH31_transferase_CtsY"/>
    <property type="match status" value="1"/>
</dbReference>
<evidence type="ECO:0000259" key="5">
    <source>
        <dbReference type="Pfam" id="PF21365"/>
    </source>
</evidence>
<evidence type="ECO:0000256" key="1">
    <source>
        <dbReference type="ARBA" id="ARBA00007806"/>
    </source>
</evidence>
<dbReference type="InterPro" id="IPR011013">
    <property type="entry name" value="Gal_mutarotase_sf_dom"/>
</dbReference>
<protein>
    <recommendedName>
        <fullName evidence="9">Glycoside hydrolase family 31</fullName>
    </recommendedName>
</protein>
<dbReference type="Pfam" id="PF21568">
    <property type="entry name" value="AIMA-like_N"/>
    <property type="match status" value="1"/>
</dbReference>
<evidence type="ECO:0000256" key="2">
    <source>
        <dbReference type="RuleBase" id="RU361185"/>
    </source>
</evidence>
<comment type="caution">
    <text evidence="7">The sequence shown here is derived from an EMBL/GenBank/DDBJ whole genome shotgun (WGS) entry which is preliminary data.</text>
</comment>
<evidence type="ECO:0000313" key="8">
    <source>
        <dbReference type="Proteomes" id="UP001501444"/>
    </source>
</evidence>
<dbReference type="SUPFAM" id="SSF51011">
    <property type="entry name" value="Glycosyl hydrolase domain"/>
    <property type="match status" value="1"/>
</dbReference>
<dbReference type="InterPro" id="IPR051816">
    <property type="entry name" value="Glycosyl_Hydrolase_31"/>
</dbReference>
<evidence type="ECO:0008006" key="9">
    <source>
        <dbReference type="Google" id="ProtNLM"/>
    </source>
</evidence>
<dbReference type="SUPFAM" id="SSF74650">
    <property type="entry name" value="Galactose mutarotase-like"/>
    <property type="match status" value="1"/>
</dbReference>
<dbReference type="InterPro" id="IPR048395">
    <property type="entry name" value="Glyco_hydro_31_C"/>
</dbReference>
<dbReference type="InterPro" id="IPR013783">
    <property type="entry name" value="Ig-like_fold"/>
</dbReference>
<dbReference type="EMBL" id="BAAARV010000049">
    <property type="protein sequence ID" value="GAA2360745.1"/>
    <property type="molecule type" value="Genomic_DNA"/>
</dbReference>
<dbReference type="Gene3D" id="2.60.40.1180">
    <property type="entry name" value="Golgi alpha-mannosidase II"/>
    <property type="match status" value="1"/>
</dbReference>
<dbReference type="Pfam" id="PF21365">
    <property type="entry name" value="Glyco_hydro_31_3rd"/>
    <property type="match status" value="1"/>
</dbReference>
<dbReference type="InterPro" id="IPR048488">
    <property type="entry name" value="AIMA-like_N"/>
</dbReference>